<dbReference type="Gene3D" id="1.10.10.10">
    <property type="entry name" value="Winged helix-like DNA-binding domain superfamily/Winged helix DNA-binding domain"/>
    <property type="match status" value="1"/>
</dbReference>
<dbReference type="PANTHER" id="PTHR44688">
    <property type="entry name" value="DNA-BINDING TRANSCRIPTIONAL ACTIVATOR DEVR_DOSR"/>
    <property type="match status" value="1"/>
</dbReference>
<evidence type="ECO:0000313" key="5">
    <source>
        <dbReference type="EMBL" id="QMV42804.1"/>
    </source>
</evidence>
<dbReference type="Pfam" id="PF17874">
    <property type="entry name" value="TPR_MalT"/>
    <property type="match status" value="1"/>
</dbReference>
<name>A0A7G5C0S0_9BACL</name>
<dbReference type="InterPro" id="IPR016032">
    <property type="entry name" value="Sig_transdc_resp-reg_C-effctor"/>
</dbReference>
<keyword evidence="2" id="KW-0238">DNA-binding</keyword>
<dbReference type="SMART" id="SM00421">
    <property type="entry name" value="HTH_LUXR"/>
    <property type="match status" value="1"/>
</dbReference>
<dbReference type="InterPro" id="IPR059106">
    <property type="entry name" value="WHD_MalT"/>
</dbReference>
<organism evidence="5 6">
    <name type="scientific">Cohnella cholangitidis</name>
    <dbReference type="NCBI Taxonomy" id="2598458"/>
    <lineage>
        <taxon>Bacteria</taxon>
        <taxon>Bacillati</taxon>
        <taxon>Bacillota</taxon>
        <taxon>Bacilli</taxon>
        <taxon>Bacillales</taxon>
        <taxon>Paenibacillaceae</taxon>
        <taxon>Cohnella</taxon>
    </lineage>
</organism>
<accession>A0A7G5C0S0</accession>
<keyword evidence="6" id="KW-1185">Reference proteome</keyword>
<gene>
    <name evidence="5" type="ORF">FPL14_17620</name>
</gene>
<dbReference type="GO" id="GO:0003677">
    <property type="term" value="F:DNA binding"/>
    <property type="evidence" value="ECO:0007669"/>
    <property type="project" value="UniProtKB-KW"/>
</dbReference>
<evidence type="ECO:0000313" key="6">
    <source>
        <dbReference type="Proteomes" id="UP000515679"/>
    </source>
</evidence>
<dbReference type="KEGG" id="cchl:FPL14_17620"/>
<dbReference type="Proteomes" id="UP000515679">
    <property type="component" value="Chromosome"/>
</dbReference>
<evidence type="ECO:0000256" key="1">
    <source>
        <dbReference type="ARBA" id="ARBA00023015"/>
    </source>
</evidence>
<dbReference type="CDD" id="cd06170">
    <property type="entry name" value="LuxR_C_like"/>
    <property type="match status" value="1"/>
</dbReference>
<keyword evidence="3" id="KW-0804">Transcription</keyword>
<dbReference type="Gene3D" id="1.25.40.10">
    <property type="entry name" value="Tetratricopeptide repeat domain"/>
    <property type="match status" value="1"/>
</dbReference>
<dbReference type="PANTHER" id="PTHR44688:SF16">
    <property type="entry name" value="DNA-BINDING TRANSCRIPTIONAL ACTIVATOR DEVR_DOSR"/>
    <property type="match status" value="1"/>
</dbReference>
<dbReference type="SUPFAM" id="SSF46894">
    <property type="entry name" value="C-terminal effector domain of the bipartite response regulators"/>
    <property type="match status" value="1"/>
</dbReference>
<dbReference type="InterPro" id="IPR036388">
    <property type="entry name" value="WH-like_DNA-bd_sf"/>
</dbReference>
<dbReference type="InterPro" id="IPR041617">
    <property type="entry name" value="TPR_MalT"/>
</dbReference>
<dbReference type="AlphaFoldDB" id="A0A7G5C0S0"/>
<keyword evidence="1" id="KW-0805">Transcription regulation</keyword>
<protein>
    <recommendedName>
        <fullName evidence="4">HTH luxR-type domain-containing protein</fullName>
    </recommendedName>
</protein>
<dbReference type="Gene3D" id="3.40.50.300">
    <property type="entry name" value="P-loop containing nucleotide triphosphate hydrolases"/>
    <property type="match status" value="1"/>
</dbReference>
<reference evidence="5 6" key="1">
    <citation type="submission" date="2019-07" db="EMBL/GenBank/DDBJ databases">
        <authorList>
            <person name="Kim J.K."/>
            <person name="Cheong H.-M."/>
            <person name="Choi Y."/>
            <person name="Hwang K.J."/>
            <person name="Lee S."/>
            <person name="Choi C."/>
        </authorList>
    </citation>
    <scope>NUCLEOTIDE SEQUENCE [LARGE SCALE GENOMIC DNA]</scope>
    <source>
        <strain evidence="5 6">KS 22</strain>
    </source>
</reference>
<dbReference type="InterPro" id="IPR011990">
    <property type="entry name" value="TPR-like_helical_dom_sf"/>
</dbReference>
<sequence>MPLNRRSHAKEIEPVLQHPILSTKLNIPLQSSCHLTRDRLMDKISASLLCKLTTVIAPPGFGKTTMVSDWISKRQIKASWLSLDRGDNDLHRFWGYVAAALDRLELEIGQKALSLQLQQTSLKLSVEQMISWLINDLFDVREDVVLVLDDYHVMESEEVHRSVVYFLERLPPQIHLVLISRRTLPFPVGALRAKGQYIEIGVSDLKFTDGELASYWRRQTGADQEQASLRWLAHRAEGWIAGIQLAVLSQTASHEHVLQQFTGNHRFVADYLMEEVFMVQPPEIQQFLLQTSILERMNVDLCAAVMDASGEKALHCIQELERGNLFFVPLDAERCWYRYHHLFADFLRGRLGQSQGSDAGTLHGRASEWFEKFGHMEEAIDHALSAGLHERASSLIQEISESYLKNRETALLYGWLIRLNPSIAERPALLVVKAWTELFLGHYESLKQHLTQLRSVLEEDGVYADPRHTQVRTELEILEGFLPLFLGDFDSAYRHIVRFHSRADIPNEELPLLVRGGVEMNEGTVPFIRGYFGFGGRLKQAMRYHRVYNAFIVRNGFHHHAFSAYQRTAMCEIDYERNDLDGALQYAEYAIDIAFQHGVLGAYIPAVILKSRVLWAKKRAEESMDTLVQAMNYLWRSRLDRSTWYGLLNARLVNCRLSIGDYDYADEWVRQSKLSQDAAIMDNQEAETITYIRAIAARGRIDEALICAEKLLKLAKQRRQKMTELEANAWLAILLESKNQSYAGLLHMQQALEIGEREGYLRTFADMPELVSLLGRYVEVRKRHYMPELRETVSLSYVRSILAVAGETAAGTIGESEGGTSAALTTREREVLQQIATGLSNKEIAERLVLTEGTVKLHLHHIYGKLQVKGRVQAIQRGRELRLLS</sequence>
<dbReference type="SUPFAM" id="SSF52540">
    <property type="entry name" value="P-loop containing nucleoside triphosphate hydrolases"/>
    <property type="match status" value="1"/>
</dbReference>
<evidence type="ECO:0000256" key="3">
    <source>
        <dbReference type="ARBA" id="ARBA00023163"/>
    </source>
</evidence>
<dbReference type="PROSITE" id="PS50043">
    <property type="entry name" value="HTH_LUXR_2"/>
    <property type="match status" value="1"/>
</dbReference>
<evidence type="ECO:0000259" key="4">
    <source>
        <dbReference type="PROSITE" id="PS50043"/>
    </source>
</evidence>
<dbReference type="PRINTS" id="PR00038">
    <property type="entry name" value="HTHLUXR"/>
</dbReference>
<dbReference type="Pfam" id="PF00196">
    <property type="entry name" value="GerE"/>
    <property type="match status" value="1"/>
</dbReference>
<dbReference type="EMBL" id="CP041969">
    <property type="protein sequence ID" value="QMV42804.1"/>
    <property type="molecule type" value="Genomic_DNA"/>
</dbReference>
<proteinExistence type="predicted"/>
<dbReference type="Pfam" id="PF25873">
    <property type="entry name" value="WHD_MalT"/>
    <property type="match status" value="1"/>
</dbReference>
<evidence type="ECO:0000256" key="2">
    <source>
        <dbReference type="ARBA" id="ARBA00023125"/>
    </source>
</evidence>
<dbReference type="GO" id="GO:0006355">
    <property type="term" value="P:regulation of DNA-templated transcription"/>
    <property type="evidence" value="ECO:0007669"/>
    <property type="project" value="InterPro"/>
</dbReference>
<dbReference type="SUPFAM" id="SSF48452">
    <property type="entry name" value="TPR-like"/>
    <property type="match status" value="1"/>
</dbReference>
<feature type="domain" description="HTH luxR-type" evidence="4">
    <location>
        <begin position="817"/>
        <end position="882"/>
    </location>
</feature>
<dbReference type="RefSeq" id="WP_324617809.1">
    <property type="nucleotide sequence ID" value="NZ_CP041969.1"/>
</dbReference>
<dbReference type="PROSITE" id="PS00622">
    <property type="entry name" value="HTH_LUXR_1"/>
    <property type="match status" value="1"/>
</dbReference>
<dbReference type="InterPro" id="IPR027417">
    <property type="entry name" value="P-loop_NTPase"/>
</dbReference>
<dbReference type="InterPro" id="IPR000792">
    <property type="entry name" value="Tscrpt_reg_LuxR_C"/>
</dbReference>